<evidence type="ECO:0000313" key="2">
    <source>
        <dbReference type="EMBL" id="OCS84190.1"/>
    </source>
</evidence>
<name>A0A1C0YAN0_9BACL</name>
<comment type="caution">
    <text evidence="2">The sequence shown here is derived from an EMBL/GenBank/DDBJ whole genome shotgun (WGS) entry which is preliminary data.</text>
</comment>
<organism evidence="2 3">
    <name type="scientific">Caryophanon latum</name>
    <dbReference type="NCBI Taxonomy" id="33977"/>
    <lineage>
        <taxon>Bacteria</taxon>
        <taxon>Bacillati</taxon>
        <taxon>Bacillota</taxon>
        <taxon>Bacilli</taxon>
        <taxon>Bacillales</taxon>
        <taxon>Caryophanaceae</taxon>
        <taxon>Caryophanon</taxon>
    </lineage>
</organism>
<accession>A0A1C0YAN0</accession>
<gene>
    <name evidence="2" type="ORF">A6K76_16065</name>
</gene>
<keyword evidence="1" id="KW-0732">Signal</keyword>
<protein>
    <recommendedName>
        <fullName evidence="4">Lipoprotein</fullName>
    </recommendedName>
</protein>
<dbReference type="EMBL" id="MATO01000084">
    <property type="protein sequence ID" value="OCS84190.1"/>
    <property type="molecule type" value="Genomic_DNA"/>
</dbReference>
<sequence>MKKMLIAAAAVSLLLVACNDTSKEVTEATPITADVESALTSAQTTISAQLASILALPEQDLNVSITANNEQDPPVAIATVILLTNPEIADAKIEEAVAFIQQHLETIDGITVHKSSIMITNVEGDVLH</sequence>
<dbReference type="AlphaFoldDB" id="A0A1C0YAN0"/>
<dbReference type="RefSeq" id="WP_066466589.1">
    <property type="nucleotide sequence ID" value="NZ_MATO01000084.1"/>
</dbReference>
<dbReference type="PROSITE" id="PS51257">
    <property type="entry name" value="PROKAR_LIPOPROTEIN"/>
    <property type="match status" value="1"/>
</dbReference>
<evidence type="ECO:0008006" key="4">
    <source>
        <dbReference type="Google" id="ProtNLM"/>
    </source>
</evidence>
<reference evidence="2 3" key="1">
    <citation type="submission" date="2016-07" db="EMBL/GenBank/DDBJ databases">
        <title>Caryophanon latum genome sequencing.</title>
        <authorList>
            <person name="Verma A."/>
            <person name="Pal Y."/>
            <person name="Krishnamurthi S."/>
        </authorList>
    </citation>
    <scope>NUCLEOTIDE SEQUENCE [LARGE SCALE GENOMIC DNA]</scope>
    <source>
        <strain evidence="2 3">DSM 14151</strain>
    </source>
</reference>
<keyword evidence="3" id="KW-1185">Reference proteome</keyword>
<proteinExistence type="predicted"/>
<dbReference type="Proteomes" id="UP000093482">
    <property type="component" value="Unassembled WGS sequence"/>
</dbReference>
<feature type="chain" id="PRO_5039559956" description="Lipoprotein" evidence="1">
    <location>
        <begin position="23"/>
        <end position="128"/>
    </location>
</feature>
<feature type="signal peptide" evidence="1">
    <location>
        <begin position="1"/>
        <end position="22"/>
    </location>
</feature>
<evidence type="ECO:0000313" key="3">
    <source>
        <dbReference type="Proteomes" id="UP000093482"/>
    </source>
</evidence>
<evidence type="ECO:0000256" key="1">
    <source>
        <dbReference type="SAM" id="SignalP"/>
    </source>
</evidence>